<dbReference type="InterPro" id="IPR050196">
    <property type="entry name" value="Cytochrome_P450_Monoox"/>
</dbReference>
<dbReference type="EMBL" id="CAXIEN010000169">
    <property type="protein sequence ID" value="CAL1283604.1"/>
    <property type="molecule type" value="Genomic_DNA"/>
</dbReference>
<dbReference type="GO" id="GO:0005506">
    <property type="term" value="F:iron ion binding"/>
    <property type="evidence" value="ECO:0007669"/>
    <property type="project" value="InterPro"/>
</dbReference>
<gene>
    <name evidence="13" type="ORF">LARSCL_LOCUS12704</name>
</gene>
<dbReference type="PRINTS" id="PR00465">
    <property type="entry name" value="EP450IV"/>
</dbReference>
<dbReference type="PROSITE" id="PS00086">
    <property type="entry name" value="CYTOCHROME_P450"/>
    <property type="match status" value="1"/>
</dbReference>
<dbReference type="AlphaFoldDB" id="A0AAV2AK78"/>
<evidence type="ECO:0000313" key="13">
    <source>
        <dbReference type="EMBL" id="CAL1283604.1"/>
    </source>
</evidence>
<comment type="caution">
    <text evidence="13">The sequence shown here is derived from an EMBL/GenBank/DDBJ whole genome shotgun (WGS) entry which is preliminary data.</text>
</comment>
<evidence type="ECO:0000256" key="7">
    <source>
        <dbReference type="ARBA" id="ARBA00022824"/>
    </source>
</evidence>
<dbReference type="InterPro" id="IPR036396">
    <property type="entry name" value="Cyt_P450_sf"/>
</dbReference>
<evidence type="ECO:0000256" key="5">
    <source>
        <dbReference type="ARBA" id="ARBA00022617"/>
    </source>
</evidence>
<keyword evidence="7" id="KW-0256">Endoplasmic reticulum</keyword>
<protein>
    <recommendedName>
        <fullName evidence="15">Cytochrome P450</fullName>
    </recommendedName>
</protein>
<dbReference type="InterPro" id="IPR017972">
    <property type="entry name" value="Cyt_P450_CS"/>
</dbReference>
<dbReference type="InterPro" id="IPR002403">
    <property type="entry name" value="Cyt_P450_E_grp-IV"/>
</dbReference>
<keyword evidence="12" id="KW-0560">Oxidoreductase</keyword>
<dbReference type="GO" id="GO:0004497">
    <property type="term" value="F:monooxygenase activity"/>
    <property type="evidence" value="ECO:0007669"/>
    <property type="project" value="UniProtKB-KW"/>
</dbReference>
<evidence type="ECO:0000256" key="9">
    <source>
        <dbReference type="ARBA" id="ARBA00023033"/>
    </source>
</evidence>
<dbReference type="InterPro" id="IPR001128">
    <property type="entry name" value="Cyt_P450"/>
</dbReference>
<dbReference type="SUPFAM" id="SSF48264">
    <property type="entry name" value="Cytochrome P450"/>
    <property type="match status" value="1"/>
</dbReference>
<keyword evidence="10" id="KW-0472">Membrane</keyword>
<proteinExistence type="inferred from homology"/>
<keyword evidence="14" id="KW-1185">Reference proteome</keyword>
<comment type="function">
    <text evidence="2">May be involved in the metabolism of insect hormones and in the breakdown of synthetic insecticides.</text>
</comment>
<comment type="cofactor">
    <cofactor evidence="1 11">
        <name>heme</name>
        <dbReference type="ChEBI" id="CHEBI:30413"/>
    </cofactor>
</comment>
<keyword evidence="8 11" id="KW-0408">Iron</keyword>
<keyword evidence="5 11" id="KW-0349">Heme</keyword>
<evidence type="ECO:0000256" key="6">
    <source>
        <dbReference type="ARBA" id="ARBA00022723"/>
    </source>
</evidence>
<dbReference type="Gene3D" id="1.10.630.10">
    <property type="entry name" value="Cytochrome P450"/>
    <property type="match status" value="2"/>
</dbReference>
<dbReference type="GO" id="GO:0016705">
    <property type="term" value="F:oxidoreductase activity, acting on paired donors, with incorporation or reduction of molecular oxygen"/>
    <property type="evidence" value="ECO:0007669"/>
    <property type="project" value="InterPro"/>
</dbReference>
<evidence type="ECO:0000313" key="14">
    <source>
        <dbReference type="Proteomes" id="UP001497382"/>
    </source>
</evidence>
<evidence type="ECO:0000256" key="12">
    <source>
        <dbReference type="RuleBase" id="RU000461"/>
    </source>
</evidence>
<evidence type="ECO:0000256" key="10">
    <source>
        <dbReference type="ARBA" id="ARBA00023136"/>
    </source>
</evidence>
<organism evidence="13 14">
    <name type="scientific">Larinioides sclopetarius</name>
    <dbReference type="NCBI Taxonomy" id="280406"/>
    <lineage>
        <taxon>Eukaryota</taxon>
        <taxon>Metazoa</taxon>
        <taxon>Ecdysozoa</taxon>
        <taxon>Arthropoda</taxon>
        <taxon>Chelicerata</taxon>
        <taxon>Arachnida</taxon>
        <taxon>Araneae</taxon>
        <taxon>Araneomorphae</taxon>
        <taxon>Entelegynae</taxon>
        <taxon>Araneoidea</taxon>
        <taxon>Araneidae</taxon>
        <taxon>Larinioides</taxon>
    </lineage>
</organism>
<dbReference type="Pfam" id="PF00067">
    <property type="entry name" value="p450"/>
    <property type="match status" value="2"/>
</dbReference>
<name>A0AAV2AK78_9ARAC</name>
<dbReference type="GO" id="GO:0020037">
    <property type="term" value="F:heme binding"/>
    <property type="evidence" value="ECO:0007669"/>
    <property type="project" value="InterPro"/>
</dbReference>
<keyword evidence="6 11" id="KW-0479">Metal-binding</keyword>
<dbReference type="PANTHER" id="PTHR24291:SF189">
    <property type="entry name" value="CYTOCHROME P450 4C3-RELATED"/>
    <property type="match status" value="1"/>
</dbReference>
<dbReference type="GO" id="GO:0005789">
    <property type="term" value="C:endoplasmic reticulum membrane"/>
    <property type="evidence" value="ECO:0007669"/>
    <property type="project" value="UniProtKB-SubCell"/>
</dbReference>
<feature type="binding site" description="axial binding residue" evidence="11">
    <location>
        <position position="290"/>
    </location>
    <ligand>
        <name>heme</name>
        <dbReference type="ChEBI" id="CHEBI:30413"/>
    </ligand>
    <ligandPart>
        <name>Fe</name>
        <dbReference type="ChEBI" id="CHEBI:18248"/>
    </ligandPart>
</feature>
<evidence type="ECO:0000256" key="8">
    <source>
        <dbReference type="ARBA" id="ARBA00023004"/>
    </source>
</evidence>
<evidence type="ECO:0008006" key="15">
    <source>
        <dbReference type="Google" id="ProtNLM"/>
    </source>
</evidence>
<comment type="similarity">
    <text evidence="4 12">Belongs to the cytochrome P450 family.</text>
</comment>
<dbReference type="PRINTS" id="PR00385">
    <property type="entry name" value="P450"/>
</dbReference>
<evidence type="ECO:0000256" key="2">
    <source>
        <dbReference type="ARBA" id="ARBA00003690"/>
    </source>
</evidence>
<evidence type="ECO:0000256" key="11">
    <source>
        <dbReference type="PIRSR" id="PIRSR602403-1"/>
    </source>
</evidence>
<accession>A0AAV2AK78</accession>
<dbReference type="PANTHER" id="PTHR24291">
    <property type="entry name" value="CYTOCHROME P450 FAMILY 4"/>
    <property type="match status" value="1"/>
</dbReference>
<dbReference type="Proteomes" id="UP001497382">
    <property type="component" value="Unassembled WGS sequence"/>
</dbReference>
<evidence type="ECO:0000256" key="1">
    <source>
        <dbReference type="ARBA" id="ARBA00001971"/>
    </source>
</evidence>
<reference evidence="13 14" key="1">
    <citation type="submission" date="2024-04" db="EMBL/GenBank/DDBJ databases">
        <authorList>
            <person name="Rising A."/>
            <person name="Reimegard J."/>
            <person name="Sonavane S."/>
            <person name="Akerstrom W."/>
            <person name="Nylinder S."/>
            <person name="Hedman E."/>
            <person name="Kallberg Y."/>
        </authorList>
    </citation>
    <scope>NUCLEOTIDE SEQUENCE [LARGE SCALE GENOMIC DNA]</scope>
</reference>
<keyword evidence="9 12" id="KW-0503">Monooxygenase</keyword>
<comment type="subcellular location">
    <subcellularLocation>
        <location evidence="3">Endoplasmic reticulum membrane</location>
    </subcellularLocation>
</comment>
<sequence length="355" mass="41165">MNDKSWVYGWLEPGLGKGLVTCSGQKAKSRRRLLAPCFHPDVLRKYLTVFIENSEKLVNALKEEENNEFTCIENFISLCTIDIIFETMFGTKIDALKNRSSIFKTSLERAEDIFFSRLYKPWLWPSFIFWNTKYGKELKQCMNVLEDITKKGHETVATSASWALYLIGLHPDVQAKIHEEIDEVFGDEMKRPLTEIDLKNLHFLDSVLKETARLYPAIPLIARQATEDCNICDYVIPKGATCVIFLYFLNRDEDVFPEPNKFDPDRFLPENSVNIPEYGYIPFSAGARSCIGYKYAEMELKTIMCSILRNFTVTSLDDREKIQPMLKIALHPSQPIRLKFRTRSIQKRTQNLELI</sequence>
<evidence type="ECO:0000256" key="3">
    <source>
        <dbReference type="ARBA" id="ARBA00004586"/>
    </source>
</evidence>
<evidence type="ECO:0000256" key="4">
    <source>
        <dbReference type="ARBA" id="ARBA00010617"/>
    </source>
</evidence>